<protein>
    <submittedName>
        <fullName evidence="1">Uncharacterized protein</fullName>
    </submittedName>
</protein>
<accession>G7DST1</accession>
<name>G7DST1_MIXOS</name>
<dbReference type="EMBL" id="BABT02000008">
    <property type="protein sequence ID" value="GAA93639.1"/>
    <property type="molecule type" value="Genomic_DNA"/>
</dbReference>
<comment type="caution">
    <text evidence="1">The sequence shown here is derived from an EMBL/GenBank/DDBJ whole genome shotgun (WGS) entry which is preliminary data.</text>
</comment>
<dbReference type="Proteomes" id="UP000009131">
    <property type="component" value="Unassembled WGS sequence"/>
</dbReference>
<dbReference type="STRING" id="764103.G7DST1"/>
<sequence length="348" mass="39041">MYCTRWLQASQTAKRMLSTNCVVMKEPVWATDPYLAMLSSPLRRCKISLRIMPRDMLISLSVAKAPDSLASTSPIDNRPPKLHIVPNKLGHPYYDPGHLGPSSYILCSRPFLNAVLARPQEAKRLSYGAELTSTLPLRLTHELRVRVEQELTQLWRRHRASPHKATQRPAWLLRRLSQAEAGHIATRLPQESPDDMAALISLDSSDLRTHFGAHMDADAYSSLRPTRAATELPRRRLPIYDLGGLFTERFAGSPGADVFNSEAQSVQRTISRRLAAIEEGLISRNVLSRKPSHRLTSVYALASHQTELVPLLVALWRCRLWEGEGWQSGDGFGIEKARFDLVVPASNS</sequence>
<organism evidence="1 2">
    <name type="scientific">Mixia osmundae (strain CBS 9802 / IAM 14324 / JCM 22182 / KY 12970)</name>
    <dbReference type="NCBI Taxonomy" id="764103"/>
    <lineage>
        <taxon>Eukaryota</taxon>
        <taxon>Fungi</taxon>
        <taxon>Dikarya</taxon>
        <taxon>Basidiomycota</taxon>
        <taxon>Pucciniomycotina</taxon>
        <taxon>Mixiomycetes</taxon>
        <taxon>Mixiales</taxon>
        <taxon>Mixiaceae</taxon>
        <taxon>Mixia</taxon>
    </lineage>
</organism>
<reference evidence="1 2" key="2">
    <citation type="journal article" date="2012" name="Open Biol.">
        <title>Characteristics of nucleosomes and linker DNA regions on the genome of the basidiomycete Mixia osmundae revealed by mono- and dinucleosome mapping.</title>
        <authorList>
            <person name="Nishida H."/>
            <person name="Kondo S."/>
            <person name="Matsumoto T."/>
            <person name="Suzuki Y."/>
            <person name="Yoshikawa H."/>
            <person name="Taylor T.D."/>
            <person name="Sugiyama J."/>
        </authorList>
    </citation>
    <scope>NUCLEOTIDE SEQUENCE [LARGE SCALE GENOMIC DNA]</scope>
    <source>
        <strain evidence="2">CBS 9802 / IAM 14324 / JCM 22182 / KY 12970</strain>
    </source>
</reference>
<evidence type="ECO:0000313" key="2">
    <source>
        <dbReference type="Proteomes" id="UP000009131"/>
    </source>
</evidence>
<dbReference type="InParanoid" id="G7DST1"/>
<dbReference type="AlphaFoldDB" id="G7DST1"/>
<gene>
    <name evidence="1" type="primary">Mo00283</name>
    <name evidence="1" type="ORF">E5Q_00283</name>
</gene>
<evidence type="ECO:0000313" key="1">
    <source>
        <dbReference type="EMBL" id="GAA93639.1"/>
    </source>
</evidence>
<dbReference type="HOGENOM" id="CLU_048619_0_0_1"/>
<reference evidence="1 2" key="1">
    <citation type="journal article" date="2011" name="J. Gen. Appl. Microbiol.">
        <title>Draft genome sequencing of the enigmatic basidiomycete Mixia osmundae.</title>
        <authorList>
            <person name="Nishida H."/>
            <person name="Nagatsuka Y."/>
            <person name="Sugiyama J."/>
        </authorList>
    </citation>
    <scope>NUCLEOTIDE SEQUENCE [LARGE SCALE GENOMIC DNA]</scope>
    <source>
        <strain evidence="2">CBS 9802 / IAM 14324 / JCM 22182 / KY 12970</strain>
    </source>
</reference>
<proteinExistence type="predicted"/>
<dbReference type="OrthoDB" id="3363286at2759"/>
<keyword evidence="2" id="KW-1185">Reference proteome</keyword>